<feature type="transmembrane region" description="Helical" evidence="1">
    <location>
        <begin position="35"/>
        <end position="52"/>
    </location>
</feature>
<keyword evidence="1" id="KW-0472">Membrane</keyword>
<sequence>MATMVIGATGPRDVRVRRAQSGSAGQLTLTARGRAVVVLLALALIAVVALVATRADADGPEGALAVRTHVVASGETLWAIAEGVAEPGDDVRDVVLELVRLNRLPSAGLMAGQSIVVPVTG</sequence>
<comment type="caution">
    <text evidence="3">The sequence shown here is derived from an EMBL/GenBank/DDBJ whole genome shotgun (WGS) entry which is preliminary data.</text>
</comment>
<dbReference type="InterPro" id="IPR036779">
    <property type="entry name" value="LysM_dom_sf"/>
</dbReference>
<dbReference type="PROSITE" id="PS51782">
    <property type="entry name" value="LYSM"/>
    <property type="match status" value="1"/>
</dbReference>
<protein>
    <recommendedName>
        <fullName evidence="2">LysM domain-containing protein</fullName>
    </recommendedName>
</protein>
<proteinExistence type="predicted"/>
<dbReference type="SMART" id="SM00257">
    <property type="entry name" value="LysM"/>
    <property type="match status" value="1"/>
</dbReference>
<keyword evidence="1" id="KW-1133">Transmembrane helix</keyword>
<dbReference type="AlphaFoldDB" id="A0A512PBL1"/>
<evidence type="ECO:0000313" key="3">
    <source>
        <dbReference type="EMBL" id="GEP68600.1"/>
    </source>
</evidence>
<dbReference type="CDD" id="cd00118">
    <property type="entry name" value="LysM"/>
    <property type="match status" value="1"/>
</dbReference>
<keyword evidence="4" id="KW-1185">Reference proteome</keyword>
<evidence type="ECO:0000313" key="4">
    <source>
        <dbReference type="Proteomes" id="UP000321798"/>
    </source>
</evidence>
<dbReference type="Pfam" id="PF01476">
    <property type="entry name" value="LysM"/>
    <property type="match status" value="1"/>
</dbReference>
<evidence type="ECO:0000259" key="2">
    <source>
        <dbReference type="PROSITE" id="PS51782"/>
    </source>
</evidence>
<dbReference type="EMBL" id="BKAL01000003">
    <property type="protein sequence ID" value="GEP68600.1"/>
    <property type="molecule type" value="Genomic_DNA"/>
</dbReference>
<dbReference type="SUPFAM" id="SSF54106">
    <property type="entry name" value="LysM domain"/>
    <property type="match status" value="1"/>
</dbReference>
<dbReference type="Gene3D" id="3.10.350.10">
    <property type="entry name" value="LysM domain"/>
    <property type="match status" value="1"/>
</dbReference>
<dbReference type="Proteomes" id="UP000321798">
    <property type="component" value="Unassembled WGS sequence"/>
</dbReference>
<feature type="domain" description="LysM" evidence="2">
    <location>
        <begin position="67"/>
        <end position="117"/>
    </location>
</feature>
<dbReference type="InterPro" id="IPR018392">
    <property type="entry name" value="LysM"/>
</dbReference>
<accession>A0A512PBL1</accession>
<reference evidence="3 4" key="1">
    <citation type="submission" date="2019-07" db="EMBL/GenBank/DDBJ databases">
        <title>Whole genome shotgun sequence of Cellulomonas soli NBRC 109434.</title>
        <authorList>
            <person name="Hosoyama A."/>
            <person name="Uohara A."/>
            <person name="Ohji S."/>
            <person name="Ichikawa N."/>
        </authorList>
    </citation>
    <scope>NUCLEOTIDE SEQUENCE [LARGE SCALE GENOMIC DNA]</scope>
    <source>
        <strain evidence="3 4">NBRC 109434</strain>
    </source>
</reference>
<gene>
    <name evidence="3" type="ORF">CSO01_13150</name>
</gene>
<dbReference type="OrthoDB" id="5084290at2"/>
<organism evidence="3 4">
    <name type="scientific">Cellulomonas soli</name>
    <dbReference type="NCBI Taxonomy" id="931535"/>
    <lineage>
        <taxon>Bacteria</taxon>
        <taxon>Bacillati</taxon>
        <taxon>Actinomycetota</taxon>
        <taxon>Actinomycetes</taxon>
        <taxon>Micrococcales</taxon>
        <taxon>Cellulomonadaceae</taxon>
        <taxon>Cellulomonas</taxon>
    </lineage>
</organism>
<name>A0A512PBL1_9CELL</name>
<keyword evidence="1" id="KW-0812">Transmembrane</keyword>
<dbReference type="RefSeq" id="WP_146952327.1">
    <property type="nucleotide sequence ID" value="NZ_BAABBJ010000009.1"/>
</dbReference>
<evidence type="ECO:0000256" key="1">
    <source>
        <dbReference type="SAM" id="Phobius"/>
    </source>
</evidence>